<feature type="domain" description="Glycosyltransferase 61 catalytic" evidence="1">
    <location>
        <begin position="126"/>
        <end position="313"/>
    </location>
</feature>
<evidence type="ECO:0000313" key="3">
    <source>
        <dbReference type="Proteomes" id="UP000274909"/>
    </source>
</evidence>
<organism evidence="2 3">
    <name type="scientific">Labedella endophytica</name>
    <dbReference type="NCBI Taxonomy" id="1523160"/>
    <lineage>
        <taxon>Bacteria</taxon>
        <taxon>Bacillati</taxon>
        <taxon>Actinomycetota</taxon>
        <taxon>Actinomycetes</taxon>
        <taxon>Micrococcales</taxon>
        <taxon>Microbacteriaceae</taxon>
        <taxon>Labedella</taxon>
    </lineage>
</organism>
<dbReference type="AlphaFoldDB" id="A0A3S0XKG3"/>
<dbReference type="Proteomes" id="UP000274909">
    <property type="component" value="Unassembled WGS sequence"/>
</dbReference>
<evidence type="ECO:0000313" key="2">
    <source>
        <dbReference type="EMBL" id="RUQ98022.1"/>
    </source>
</evidence>
<keyword evidence="2" id="KW-0808">Transferase</keyword>
<dbReference type="GO" id="GO:0016757">
    <property type="term" value="F:glycosyltransferase activity"/>
    <property type="evidence" value="ECO:0007669"/>
    <property type="project" value="InterPro"/>
</dbReference>
<accession>A0A3S0XKG3</accession>
<gene>
    <name evidence="2" type="ORF">ELQ94_13370</name>
</gene>
<dbReference type="Pfam" id="PF04577">
    <property type="entry name" value="Glyco_transf_61"/>
    <property type="match status" value="1"/>
</dbReference>
<dbReference type="OrthoDB" id="3760154at2"/>
<sequence>MTRASKVSWAVPAFPAADIDPDGPSEDVVLSHPVVTPHAIGFVQTPSPAPKRFVTGAVYTASGELVTASQRIGGFSGDQYVAADVPRIAPRRRQSSLERFGRGSERSGSTHLDGLWAYGGHWMDHFGHFITETLTSHPVVRDDQPWEGLIVHPSMFRGDTGEWRERLAELAGLPERRHVVEGGDCFPERLVVARRRLSLNAFARPGATSSWDRIRDAIVPDPEPTELVYFSRARFETELASRQKGAVNNRESLAWDVAALEGSFERAGFRVVHPETMSIDEQIRTVAGARVIAGSSGSALHLAAFATSGTRVIELGDLRSGVTALPNQRVVCAARQQEMAYIPVSRDDGETQDARLERILGSLV</sequence>
<proteinExistence type="predicted"/>
<protein>
    <submittedName>
        <fullName evidence="2">Glycosyltransferase family 61 protein</fullName>
    </submittedName>
</protein>
<keyword evidence="3" id="KW-1185">Reference proteome</keyword>
<dbReference type="RefSeq" id="WP_127050877.1">
    <property type="nucleotide sequence ID" value="NZ_RZGZ01000004.1"/>
</dbReference>
<dbReference type="InterPro" id="IPR049625">
    <property type="entry name" value="Glyco_transf_61_cat"/>
</dbReference>
<comment type="caution">
    <text evidence="2">The sequence shown here is derived from an EMBL/GenBank/DDBJ whole genome shotgun (WGS) entry which is preliminary data.</text>
</comment>
<reference evidence="2 3" key="1">
    <citation type="submission" date="2018-12" db="EMBL/GenBank/DDBJ databases">
        <authorList>
            <person name="Li F."/>
        </authorList>
    </citation>
    <scope>NUCLEOTIDE SEQUENCE [LARGE SCALE GENOMIC DNA]</scope>
    <source>
        <strain evidence="2 3">EGI 6500705</strain>
    </source>
</reference>
<dbReference type="EMBL" id="RZGZ01000004">
    <property type="protein sequence ID" value="RUQ98022.1"/>
    <property type="molecule type" value="Genomic_DNA"/>
</dbReference>
<name>A0A3S0XKG3_9MICO</name>
<evidence type="ECO:0000259" key="1">
    <source>
        <dbReference type="Pfam" id="PF04577"/>
    </source>
</evidence>